<dbReference type="RefSeq" id="WP_132492269.1">
    <property type="nucleotide sequence ID" value="NZ_SMKW01000059.1"/>
</dbReference>
<evidence type="ECO:0000313" key="1">
    <source>
        <dbReference type="EMBL" id="TDD41388.1"/>
    </source>
</evidence>
<organism evidence="1 2">
    <name type="scientific">Saccharopolyspora elongata</name>
    <dbReference type="NCBI Taxonomy" id="2530387"/>
    <lineage>
        <taxon>Bacteria</taxon>
        <taxon>Bacillati</taxon>
        <taxon>Actinomycetota</taxon>
        <taxon>Actinomycetes</taxon>
        <taxon>Pseudonocardiales</taxon>
        <taxon>Pseudonocardiaceae</taxon>
        <taxon>Saccharopolyspora</taxon>
    </lineage>
</organism>
<accession>A0A4R4YA17</accession>
<proteinExistence type="predicted"/>
<dbReference type="OrthoDB" id="9822722at2"/>
<comment type="caution">
    <text evidence="1">The sequence shown here is derived from an EMBL/GenBank/DDBJ whole genome shotgun (WGS) entry which is preliminary data.</text>
</comment>
<protein>
    <submittedName>
        <fullName evidence="1">Uncharacterized protein</fullName>
    </submittedName>
</protein>
<evidence type="ECO:0000313" key="2">
    <source>
        <dbReference type="Proteomes" id="UP000294947"/>
    </source>
</evidence>
<dbReference type="EMBL" id="SMKW01000059">
    <property type="protein sequence ID" value="TDD41388.1"/>
    <property type="molecule type" value="Genomic_DNA"/>
</dbReference>
<keyword evidence="2" id="KW-1185">Reference proteome</keyword>
<name>A0A4R4YA17_9PSEU</name>
<sequence length="164" mass="18472">MTDTNTRLVYGSSLEPGHMMWVNNQHGWSVVLNAAPSADDQGRRVFEVQCADGEVRTFRRSDRGMVKVRRPGPVTRRLAEAVLAEVKKAWRSSMPEDGPTLRDYTHGEVSSPGSWSIDWEDVDAPYNWPWLFTDRQHAERTVPLGVHLEAISGVVLGIYPNETP</sequence>
<reference evidence="1 2" key="1">
    <citation type="submission" date="2019-03" db="EMBL/GenBank/DDBJ databases">
        <title>Draft genome sequences of novel Actinobacteria.</title>
        <authorList>
            <person name="Sahin N."/>
            <person name="Ay H."/>
            <person name="Saygin H."/>
        </authorList>
    </citation>
    <scope>NUCLEOTIDE SEQUENCE [LARGE SCALE GENOMIC DNA]</scope>
    <source>
        <strain evidence="1 2">7K502</strain>
    </source>
</reference>
<gene>
    <name evidence="1" type="ORF">E1288_32960</name>
</gene>
<dbReference type="AlphaFoldDB" id="A0A4R4YA17"/>
<dbReference type="Proteomes" id="UP000294947">
    <property type="component" value="Unassembled WGS sequence"/>
</dbReference>